<organism evidence="1 2">
    <name type="scientific">Candidatus Epulonipiscium fishelsonii</name>
    <dbReference type="NCBI Taxonomy" id="77094"/>
    <lineage>
        <taxon>Bacteria</taxon>
        <taxon>Bacillati</taxon>
        <taxon>Bacillota</taxon>
        <taxon>Clostridia</taxon>
        <taxon>Lachnospirales</taxon>
        <taxon>Lachnospiraceae</taxon>
        <taxon>Candidatus Epulonipiscium</taxon>
    </lineage>
</organism>
<keyword evidence="2" id="KW-1185">Reference proteome</keyword>
<dbReference type="Proteomes" id="UP000188605">
    <property type="component" value="Unassembled WGS sequence"/>
</dbReference>
<protein>
    <submittedName>
        <fullName evidence="1">Solute:sodium symporter family transporter</fullName>
    </submittedName>
</protein>
<accession>A0ACC8XFJ5</accession>
<sequence>MDLTLIFTLGTFIFFTGLVGYVSAKIVKKTDDQKTSAGYFLAGNGLTGIFIAGSMMLTNLSAESLVGLTGQSYVGNMTGMAWESTAVIATIIMALIFLPLYLKKGYTTLPQFMEERYGSTVRRLVSLFFLVGYLLIGIPVTLYAGAIAFNQIFDLQSLLGVDTSTGMTILIVLLGIVGAIYAVLGGLKAVAISDSINGILMIVSAVLLLWFGFNTLGEQSGGGFIAGVADVLNNNPEKLNAIGGPNDVVPFFAIFTGMFLANMFYWGTNQVLIQRTLGAKNLKEGQKGVLLSGLCKMIVPLISVIPGLIAYRLIPGLENGDYAYPALVATVLPWPLIGLYCAAFFGAIVSTYNSFLNSASTIFMLDIYKPMFNPNIEDAKLVTYSKRVGWLFAAFAILFTPNLQFMASGLFDFGRSFTGYYNMPIITFVLLGMFTKIGSPMGACLATVWHLVFYSGYKYWFKMIDLPLTNAILEINYMHIYAISFIVMVIIMYLAGKKWPNEKEFNMESTRTDDYDMTPWEHRKPVVLFLVSFLVYLYFLFSPLGLATAQRNDTLILIVSLVLVVETIGIYIYCKKSSNKTNEEK</sequence>
<reference evidence="1" key="1">
    <citation type="submission" date="2016-08" db="EMBL/GenBank/DDBJ databases">
        <authorList>
            <person name="Ngugi D.K."/>
            <person name="Miyake S."/>
            <person name="Stingl U."/>
        </authorList>
    </citation>
    <scope>NUCLEOTIDE SEQUENCE</scope>
    <source>
        <strain evidence="1">SCG-B11WGA-EpuloA1</strain>
    </source>
</reference>
<evidence type="ECO:0000313" key="2">
    <source>
        <dbReference type="Proteomes" id="UP000188605"/>
    </source>
</evidence>
<gene>
    <name evidence="1" type="ORF">AN396_02605</name>
</gene>
<dbReference type="EMBL" id="LJDB01000024">
    <property type="protein sequence ID" value="ONI41948.1"/>
    <property type="molecule type" value="Genomic_DNA"/>
</dbReference>
<evidence type="ECO:0000313" key="1">
    <source>
        <dbReference type="EMBL" id="ONI41948.1"/>
    </source>
</evidence>
<proteinExistence type="predicted"/>
<name>A0ACC8XFJ5_9FIRM</name>
<comment type="caution">
    <text evidence="1">The sequence shown here is derived from an EMBL/GenBank/DDBJ whole genome shotgun (WGS) entry which is preliminary data.</text>
</comment>